<dbReference type="Proteomes" id="UP000828048">
    <property type="component" value="Chromosome 6"/>
</dbReference>
<protein>
    <submittedName>
        <fullName evidence="1">Uncharacterized protein</fullName>
    </submittedName>
</protein>
<proteinExistence type="predicted"/>
<evidence type="ECO:0000313" key="2">
    <source>
        <dbReference type="Proteomes" id="UP000828048"/>
    </source>
</evidence>
<reference evidence="1 2" key="1">
    <citation type="journal article" date="2021" name="Hortic Res">
        <title>High-quality reference genome and annotation aids understanding of berry development for evergreen blueberry (Vaccinium darrowii).</title>
        <authorList>
            <person name="Yu J."/>
            <person name="Hulse-Kemp A.M."/>
            <person name="Babiker E."/>
            <person name="Staton M."/>
        </authorList>
    </citation>
    <scope>NUCLEOTIDE SEQUENCE [LARGE SCALE GENOMIC DNA]</scope>
    <source>
        <strain evidence="2">cv. NJ 8807/NJ 8810</strain>
        <tissue evidence="1">Young leaf</tissue>
    </source>
</reference>
<organism evidence="1 2">
    <name type="scientific">Vaccinium darrowii</name>
    <dbReference type="NCBI Taxonomy" id="229202"/>
    <lineage>
        <taxon>Eukaryota</taxon>
        <taxon>Viridiplantae</taxon>
        <taxon>Streptophyta</taxon>
        <taxon>Embryophyta</taxon>
        <taxon>Tracheophyta</taxon>
        <taxon>Spermatophyta</taxon>
        <taxon>Magnoliopsida</taxon>
        <taxon>eudicotyledons</taxon>
        <taxon>Gunneridae</taxon>
        <taxon>Pentapetalae</taxon>
        <taxon>asterids</taxon>
        <taxon>Ericales</taxon>
        <taxon>Ericaceae</taxon>
        <taxon>Vaccinioideae</taxon>
        <taxon>Vaccinieae</taxon>
        <taxon>Vaccinium</taxon>
    </lineage>
</organism>
<sequence>MEKGKLVNNSRFKTVCVFCGSSTGKRACYRDAAVELGQELSSANLAIGRFASLRRPRSPPKPPAALPRRATGPIDDTVLVLQQGHRSRAVWQANGRGPRESATVTIRRCEREFRALPPPSAPIVELVRQAGFFGLLNMQYMQLDLALLTALVERWRPETHTFHLTSGEATVTLQDVEIITGLPVDGRPVTGSTNLNWEEMVRDLLGLELEEAGRRRGNKVTLQWLRGHFNGQVQETDTQVQIEQKARGYIMQLIGGMVVPDESSGRVHLCYLELLRDLRVVGQYSWGSAGLGTLYRALCHLSESNSKDAGGFFILLQVWAWERLPYLAPGRVGDRPPRQGAALMGRWDDKFHSPDLATHVVGHYRHSLDMQKPDEVIWQPYKDGLIELLPPFCSAGRNIWRAMVPLINFNIIEMHQPERVMRQFGYRQLPPEPSSARDRSHGMEMKKHSHNWAEEHRVHVQRWQNRLQFVVQEGQPDIVGAYPDEDEYVTWYKRITVPFVSQMSASLDKLTNLLRSLISTDLSERVQAVGRQGLMCIVTQEKFLRKEPPVHGVWIPPGVVEEEEVIEDQGNGGVHADEEVAVDANVEAAEGEQHDGHGHGDDLVAQPRPQQEDHPMPMLHISPGIALSPFFTTPTDLHDGIGSSSQPGSLSESQTTPEDWTNFIVEPIGSGGESSFVDAPVAKRMRLDSAQGDRMQVDAQAEEQILRGESSTLRTHGDGEVTQDHERVQESVQLVQGQAMLQVEGHDELPPNVPVEGHDELHVEVPVEENDQLAAEVQVEVPELRRGRHKGKRIVRWFKSHLSKDSSKDFNHYAPNYDVRFWLPTWLTGKLLNVRLAYGAESDRGLAIHVEVCGNFFFVLPS</sequence>
<name>A0ACB7XB26_9ERIC</name>
<evidence type="ECO:0000313" key="1">
    <source>
        <dbReference type="EMBL" id="KAH7837962.1"/>
    </source>
</evidence>
<comment type="caution">
    <text evidence="1">The sequence shown here is derived from an EMBL/GenBank/DDBJ whole genome shotgun (WGS) entry which is preliminary data.</text>
</comment>
<keyword evidence="2" id="KW-1185">Reference proteome</keyword>
<accession>A0ACB7XB26</accession>
<dbReference type="EMBL" id="CM037156">
    <property type="protein sequence ID" value="KAH7837962.1"/>
    <property type="molecule type" value="Genomic_DNA"/>
</dbReference>
<gene>
    <name evidence="1" type="ORF">Vadar_020186</name>
</gene>